<gene>
    <name evidence="1" type="ORF">SAMN04488692_10213</name>
</gene>
<evidence type="ECO:0000313" key="2">
    <source>
        <dbReference type="Proteomes" id="UP000199476"/>
    </source>
</evidence>
<evidence type="ECO:0000313" key="1">
    <source>
        <dbReference type="EMBL" id="SDL15453.1"/>
    </source>
</evidence>
<dbReference type="RefSeq" id="WP_089757812.1">
    <property type="nucleotide sequence ID" value="NZ_FNGO01000002.1"/>
</dbReference>
<dbReference type="STRING" id="321763.SAMN04488692_10213"/>
<dbReference type="EMBL" id="FNGO01000002">
    <property type="protein sequence ID" value="SDL15453.1"/>
    <property type="molecule type" value="Genomic_DNA"/>
</dbReference>
<name>A0A1G9HSA7_9FIRM</name>
<sequence>MGKDLKSGFRTGVIHKRYVPWLWTEDRIDLAWVEHAKSCSKEAHSGCRIGKGPRLYGGWEPADGGYRPREDTDYALIARPERQTLQVVKSRFVLSCAQTSPCYPGQGDLETPGELLAFCPPPDLLDEDWLAENRGRLREVGEIAAPDG</sequence>
<keyword evidence="2" id="KW-1185">Reference proteome</keyword>
<protein>
    <submittedName>
        <fullName evidence="1">Uncharacterized protein</fullName>
    </submittedName>
</protein>
<dbReference type="AlphaFoldDB" id="A0A1G9HSA7"/>
<organism evidence="1 2">
    <name type="scientific">Halarsenatibacter silvermanii</name>
    <dbReference type="NCBI Taxonomy" id="321763"/>
    <lineage>
        <taxon>Bacteria</taxon>
        <taxon>Bacillati</taxon>
        <taxon>Bacillota</taxon>
        <taxon>Clostridia</taxon>
        <taxon>Halanaerobiales</taxon>
        <taxon>Halarsenatibacteraceae</taxon>
        <taxon>Halarsenatibacter</taxon>
    </lineage>
</organism>
<proteinExistence type="predicted"/>
<reference evidence="1 2" key="1">
    <citation type="submission" date="2016-10" db="EMBL/GenBank/DDBJ databases">
        <authorList>
            <person name="de Groot N.N."/>
        </authorList>
    </citation>
    <scope>NUCLEOTIDE SEQUENCE [LARGE SCALE GENOMIC DNA]</scope>
    <source>
        <strain evidence="1 2">SLAS-1</strain>
    </source>
</reference>
<accession>A0A1G9HSA7</accession>
<dbReference type="Proteomes" id="UP000199476">
    <property type="component" value="Unassembled WGS sequence"/>
</dbReference>